<gene>
    <name evidence="1" type="ORF">ADH66_17690</name>
</gene>
<accession>A0ABM6L9X8</accession>
<proteinExistence type="predicted"/>
<evidence type="ECO:0000313" key="1">
    <source>
        <dbReference type="EMBL" id="ASB42324.1"/>
    </source>
</evidence>
<evidence type="ECO:0000313" key="2">
    <source>
        <dbReference type="Proteomes" id="UP000196710"/>
    </source>
</evidence>
<keyword evidence="2" id="KW-1185">Reference proteome</keyword>
<sequence>MRIFFSILKRFSLYYIINLLGVFRYFCKAKGELFEREGNSEGTLCVHYNTEDISSQKKLLFRIIFPFQRENNVKKP</sequence>
<dbReference type="Proteomes" id="UP000196710">
    <property type="component" value="Chromosome"/>
</dbReference>
<organism evidence="1 2">
    <name type="scientific">Acutalibacter muris</name>
    <dbReference type="NCBI Taxonomy" id="1796620"/>
    <lineage>
        <taxon>Bacteria</taxon>
        <taxon>Bacillati</taxon>
        <taxon>Bacillota</taxon>
        <taxon>Clostridia</taxon>
        <taxon>Eubacteriales</taxon>
        <taxon>Acutalibacteraceae</taxon>
        <taxon>Acutalibacter</taxon>
    </lineage>
</organism>
<dbReference type="EMBL" id="CP021422">
    <property type="protein sequence ID" value="ASB42324.1"/>
    <property type="molecule type" value="Genomic_DNA"/>
</dbReference>
<name>A0ABM6L9X8_9FIRM</name>
<protein>
    <submittedName>
        <fullName evidence="1">Uncharacterized protein</fullName>
    </submittedName>
</protein>
<reference evidence="2" key="1">
    <citation type="submission" date="2017-05" db="EMBL/GenBank/DDBJ databases">
        <title>Improved OligoMM genomes.</title>
        <authorList>
            <person name="Garzetti D."/>
        </authorList>
    </citation>
    <scope>NUCLEOTIDE SEQUENCE [LARGE SCALE GENOMIC DNA]</scope>
    <source>
        <strain evidence="2">KB18</strain>
    </source>
</reference>